<organism evidence="4 5">
    <name type="scientific">Pichia sorbitophila (strain ATCC MYA-4447 / BCRC 22081 / CBS 7064 / NBRC 10061 / NRRL Y-12695)</name>
    <name type="common">Hybrid yeast</name>
    <dbReference type="NCBI Taxonomy" id="559304"/>
    <lineage>
        <taxon>Eukaryota</taxon>
        <taxon>Fungi</taxon>
        <taxon>Dikarya</taxon>
        <taxon>Ascomycota</taxon>
        <taxon>Saccharomycotina</taxon>
        <taxon>Pichiomycetes</taxon>
        <taxon>Debaryomycetaceae</taxon>
        <taxon>Millerozyma</taxon>
    </lineage>
</organism>
<keyword evidence="5" id="KW-1185">Reference proteome</keyword>
<keyword evidence="2" id="KW-0472">Membrane</keyword>
<dbReference type="AlphaFoldDB" id="G8YQZ4"/>
<evidence type="ECO:0000313" key="5">
    <source>
        <dbReference type="Proteomes" id="UP000005222"/>
    </source>
</evidence>
<dbReference type="HOGENOM" id="CLU_621288_0_0_1"/>
<name>G8YQZ4_PICSO</name>
<dbReference type="OMA" id="NDSPDAM"/>
<dbReference type="OrthoDB" id="4028207at2759"/>
<dbReference type="Proteomes" id="UP000005222">
    <property type="component" value="Chromosome C"/>
</dbReference>
<dbReference type="EMBL" id="FO082057">
    <property type="protein sequence ID" value="CCE78493.1"/>
    <property type="molecule type" value="Genomic_DNA"/>
</dbReference>
<gene>
    <name evidence="4" type="primary">Piso0_001116</name>
    <name evidence="3" type="ORF">GNLVRS01_PISO0C11244g</name>
    <name evidence="4" type="ORF">GNLVRS01_PISO0D11311g</name>
</gene>
<reference evidence="4" key="1">
    <citation type="submission" date="2011-10" db="EMBL/GenBank/DDBJ databases">
        <authorList>
            <person name="Genoscope - CEA"/>
        </authorList>
    </citation>
    <scope>NUCLEOTIDE SEQUENCE</scope>
</reference>
<keyword evidence="2" id="KW-0812">Transmembrane</keyword>
<protein>
    <submittedName>
        <fullName evidence="4">Piso0_001116 protein</fullName>
    </submittedName>
</protein>
<feature type="transmembrane region" description="Helical" evidence="2">
    <location>
        <begin position="282"/>
        <end position="300"/>
    </location>
</feature>
<feature type="region of interest" description="Disordered" evidence="1">
    <location>
        <begin position="402"/>
        <end position="441"/>
    </location>
</feature>
<keyword evidence="2" id="KW-1133">Transmembrane helix</keyword>
<sequence length="441" mass="50471">MIDLLGRKREGRSLLSWSAKKCISYLLIAAVIYAAFNTTNYLWTLDFEYRLPPVDAVRFLRHKSSIPSGSHSTIAQKNFTFSNNMLVDIIKDVYIRRESEYLQHRNESTIVVSPRVKWTGDYIKLNLDEGAYFFSNGSTSVPDLKVTNTIQQKLTKGDTRFDFSQVFESESELQAHQFIRRFIYTLFKPADLPVEMYSIDALSRIFHFMRIGCLGIMVASLLSFFVLAGNILFEPHSKVSLYLIYSSLVLLKVASGFFQIFNSTLAWLIMKSFPSTSQCFKGLFYLLELLIYISLLVYPTKKFLSHLEKFDEAASATKLQSVSSLDSAKKESQSSSIYSEYSEGHIKELDFIHKPGYKNDSTGKRINTVQSAMEGFSPKDKTLNLPLRNYTAPVFRTITESSSPLMEEEMNHNDIDTQENTEQPKTDLPEMPQQKDQLVNL</sequence>
<dbReference type="EMBL" id="FO082056">
    <property type="protein sequence ID" value="CCE79079.1"/>
    <property type="molecule type" value="Genomic_DNA"/>
</dbReference>
<dbReference type="Proteomes" id="UP000005222">
    <property type="component" value="Chromosome D"/>
</dbReference>
<evidence type="ECO:0000313" key="4">
    <source>
        <dbReference type="EMBL" id="CCE79079.1"/>
    </source>
</evidence>
<feature type="transmembrane region" description="Helical" evidence="2">
    <location>
        <begin position="211"/>
        <end position="233"/>
    </location>
</feature>
<evidence type="ECO:0000256" key="2">
    <source>
        <dbReference type="SAM" id="Phobius"/>
    </source>
</evidence>
<accession>G8YQZ4</accession>
<feature type="transmembrane region" description="Helical" evidence="2">
    <location>
        <begin position="23"/>
        <end position="43"/>
    </location>
</feature>
<feature type="transmembrane region" description="Helical" evidence="2">
    <location>
        <begin position="239"/>
        <end position="261"/>
    </location>
</feature>
<dbReference type="InParanoid" id="G8YQZ4"/>
<evidence type="ECO:0000313" key="3">
    <source>
        <dbReference type="EMBL" id="CCE78493.1"/>
    </source>
</evidence>
<evidence type="ECO:0000256" key="1">
    <source>
        <dbReference type="SAM" id="MobiDB-lite"/>
    </source>
</evidence>
<reference evidence="5" key="2">
    <citation type="journal article" date="2012" name="G3 (Bethesda)">
        <title>Pichia sorbitophila, an interspecies yeast hybrid reveals early steps of genome resolution following polyploidization.</title>
        <authorList>
            <person name="Leh Louis V."/>
            <person name="Despons L."/>
            <person name="Friedrich A."/>
            <person name="Martin T."/>
            <person name="Durrens P."/>
            <person name="Casaregola S."/>
            <person name="Neuveglise C."/>
            <person name="Fairhead C."/>
            <person name="Marck C."/>
            <person name="Cruz J.A."/>
            <person name="Straub M.L."/>
            <person name="Kugler V."/>
            <person name="Sacerdot C."/>
            <person name="Uzunov Z."/>
            <person name="Thierry A."/>
            <person name="Weiss S."/>
            <person name="Bleykasten C."/>
            <person name="De Montigny J."/>
            <person name="Jacques N."/>
            <person name="Jung P."/>
            <person name="Lemaire M."/>
            <person name="Mallet S."/>
            <person name="Morel G."/>
            <person name="Richard G.F."/>
            <person name="Sarkar A."/>
            <person name="Savel G."/>
            <person name="Schacherer J."/>
            <person name="Seret M.L."/>
            <person name="Talla E."/>
            <person name="Samson G."/>
            <person name="Jubin C."/>
            <person name="Poulain J."/>
            <person name="Vacherie B."/>
            <person name="Barbe V."/>
            <person name="Pelletier E."/>
            <person name="Sherman D.J."/>
            <person name="Westhof E."/>
            <person name="Weissenbach J."/>
            <person name="Baret P.V."/>
            <person name="Wincker P."/>
            <person name="Gaillardin C."/>
            <person name="Dujon B."/>
            <person name="Souciet J.L."/>
        </authorList>
    </citation>
    <scope>NUCLEOTIDE SEQUENCE [LARGE SCALE GENOMIC DNA]</scope>
    <source>
        <strain evidence="5">ATCC MYA-4447 / BCRC 22081 / CBS 7064 / NBRC 10061 / NRRL Y-12695</strain>
    </source>
</reference>
<proteinExistence type="predicted"/>